<evidence type="ECO:0000256" key="1">
    <source>
        <dbReference type="ARBA" id="ARBA00007274"/>
    </source>
</evidence>
<comment type="similarity">
    <text evidence="1">Belongs to the transferase hexapeptide repeat family.</text>
</comment>
<keyword evidence="6" id="KW-1185">Reference proteome</keyword>
<dbReference type="Pfam" id="PF00132">
    <property type="entry name" value="Hexapep"/>
    <property type="match status" value="1"/>
</dbReference>
<dbReference type="Gene3D" id="2.160.10.10">
    <property type="entry name" value="Hexapeptide repeat proteins"/>
    <property type="match status" value="1"/>
</dbReference>
<name>A0A3D9CIR8_9FLAO</name>
<dbReference type="PROSITE" id="PS00101">
    <property type="entry name" value="HEXAPEP_TRANSFERASES"/>
    <property type="match status" value="1"/>
</dbReference>
<reference evidence="5 6" key="1">
    <citation type="journal article" date="2007" name="Int. J. Syst. Evol. Microbiol.">
        <title>Chryseobacterium flavum sp. nov., isolated from polluted soil.</title>
        <authorList>
            <person name="Zhou Y."/>
            <person name="Dong J."/>
            <person name="Wang X."/>
            <person name="Huang X."/>
            <person name="Zhang K.Y."/>
            <person name="Zhang Y.Q."/>
            <person name="Guo Y.F."/>
            <person name="Lai R."/>
            <person name="Li W.J."/>
        </authorList>
    </citation>
    <scope>NUCLEOTIDE SEQUENCE [LARGE SCALE GENOMIC DNA]</scope>
    <source>
        <strain evidence="5 6">KCTC 12877</strain>
    </source>
</reference>
<evidence type="ECO:0000313" key="5">
    <source>
        <dbReference type="EMBL" id="REC65634.1"/>
    </source>
</evidence>
<dbReference type="InterPro" id="IPR050179">
    <property type="entry name" value="Trans_hexapeptide_repeat"/>
</dbReference>
<sequence length="167" mass="18536">MFVYRKFLGYRNVNPTFYFGGKSNVSKDLQAGRWAYVGPNCIIYPKVKIGDYTMIAHDVSILGGDHVFNLPGIPCIFTGRDILKETRIGKDVWVGAYSKIMAGVNIGDGAIIALGSIVTKDVEPYSIYGGIPAKKIKDRFQNAEDLEKHKEMLSSEVSVFGFEDLCK</sequence>
<dbReference type="AlphaFoldDB" id="A0A3D9CIR8"/>
<proteinExistence type="inferred from homology"/>
<comment type="caution">
    <text evidence="5">The sequence shown here is derived from an EMBL/GenBank/DDBJ whole genome shotgun (WGS) entry which is preliminary data.</text>
</comment>
<keyword evidence="4" id="KW-0012">Acyltransferase</keyword>
<gene>
    <name evidence="5" type="ORF">DRF59_15425</name>
</gene>
<dbReference type="EMBL" id="QNUE01000013">
    <property type="protein sequence ID" value="REC65634.1"/>
    <property type="molecule type" value="Genomic_DNA"/>
</dbReference>
<evidence type="ECO:0000256" key="3">
    <source>
        <dbReference type="ARBA" id="ARBA00022737"/>
    </source>
</evidence>
<dbReference type="Proteomes" id="UP000256769">
    <property type="component" value="Unassembled WGS sequence"/>
</dbReference>
<dbReference type="InterPro" id="IPR011004">
    <property type="entry name" value="Trimer_LpxA-like_sf"/>
</dbReference>
<dbReference type="PANTHER" id="PTHR43300:SF11">
    <property type="entry name" value="ACETYLTRANSFERASE RV3034C-RELATED"/>
    <property type="match status" value="1"/>
</dbReference>
<dbReference type="SUPFAM" id="SSF51161">
    <property type="entry name" value="Trimeric LpxA-like enzymes"/>
    <property type="match status" value="1"/>
</dbReference>
<dbReference type="InterPro" id="IPR018357">
    <property type="entry name" value="Hexapep_transf_CS"/>
</dbReference>
<evidence type="ECO:0000256" key="4">
    <source>
        <dbReference type="ARBA" id="ARBA00023315"/>
    </source>
</evidence>
<evidence type="ECO:0000256" key="2">
    <source>
        <dbReference type="ARBA" id="ARBA00022679"/>
    </source>
</evidence>
<dbReference type="GO" id="GO:0016746">
    <property type="term" value="F:acyltransferase activity"/>
    <property type="evidence" value="ECO:0007669"/>
    <property type="project" value="UniProtKB-KW"/>
</dbReference>
<keyword evidence="2 5" id="KW-0808">Transferase</keyword>
<accession>A0A3D9CIR8</accession>
<dbReference type="InterPro" id="IPR001451">
    <property type="entry name" value="Hexapep"/>
</dbReference>
<dbReference type="PANTHER" id="PTHR43300">
    <property type="entry name" value="ACETYLTRANSFERASE"/>
    <property type="match status" value="1"/>
</dbReference>
<dbReference type="OrthoDB" id="9814490at2"/>
<evidence type="ECO:0000313" key="6">
    <source>
        <dbReference type="Proteomes" id="UP000256769"/>
    </source>
</evidence>
<keyword evidence="3" id="KW-0677">Repeat</keyword>
<organism evidence="5 6">
    <name type="scientific">Chryseobacterium flavum</name>
    <dbReference type="NCBI Taxonomy" id="415851"/>
    <lineage>
        <taxon>Bacteria</taxon>
        <taxon>Pseudomonadati</taxon>
        <taxon>Bacteroidota</taxon>
        <taxon>Flavobacteriia</taxon>
        <taxon>Flavobacteriales</taxon>
        <taxon>Weeksellaceae</taxon>
        <taxon>Chryseobacterium group</taxon>
        <taxon>Chryseobacterium</taxon>
    </lineage>
</organism>
<protein>
    <submittedName>
        <fullName evidence="5">Antibiotic acetyltransferase</fullName>
    </submittedName>
</protein>